<name>A0A839URY2_9GAMM</name>
<comment type="cofactor">
    <cofactor evidence="1">
        <name>FAD</name>
        <dbReference type="ChEBI" id="CHEBI:57692"/>
    </cofactor>
</comment>
<evidence type="ECO:0000256" key="3">
    <source>
        <dbReference type="ARBA" id="ARBA00022630"/>
    </source>
</evidence>
<dbReference type="InterPro" id="IPR038299">
    <property type="entry name" value="DAO_C_sf"/>
</dbReference>
<keyword evidence="4" id="KW-0319">Glycerol metabolism</keyword>
<evidence type="ECO:0000256" key="1">
    <source>
        <dbReference type="ARBA" id="ARBA00001974"/>
    </source>
</evidence>
<dbReference type="Pfam" id="PF16901">
    <property type="entry name" value="DAO_C"/>
    <property type="match status" value="1"/>
</dbReference>
<evidence type="ECO:0000256" key="2">
    <source>
        <dbReference type="ARBA" id="ARBA00007330"/>
    </source>
</evidence>
<dbReference type="InterPro" id="IPR036188">
    <property type="entry name" value="FAD/NAD-bd_sf"/>
</dbReference>
<feature type="domain" description="FAD dependent oxidoreductase" evidence="7">
    <location>
        <begin position="19"/>
        <end position="365"/>
    </location>
</feature>
<protein>
    <submittedName>
        <fullName evidence="9">Glycerol-3-phosphate dehydrogenase</fullName>
        <ecNumber evidence="9">1.1.5.3</ecNumber>
    </submittedName>
</protein>
<dbReference type="PRINTS" id="PR01001">
    <property type="entry name" value="FADG3PDH"/>
</dbReference>
<organism evidence="9 10">
    <name type="scientific">Simiduia aestuariiviva</name>
    <dbReference type="NCBI Taxonomy" id="1510459"/>
    <lineage>
        <taxon>Bacteria</taxon>
        <taxon>Pseudomonadati</taxon>
        <taxon>Pseudomonadota</taxon>
        <taxon>Gammaproteobacteria</taxon>
        <taxon>Cellvibrionales</taxon>
        <taxon>Cellvibrionaceae</taxon>
        <taxon>Simiduia</taxon>
    </lineage>
</organism>
<dbReference type="InterPro" id="IPR000447">
    <property type="entry name" value="G3P_DH_FAD-dep"/>
</dbReference>
<evidence type="ECO:0000256" key="4">
    <source>
        <dbReference type="ARBA" id="ARBA00022798"/>
    </source>
</evidence>
<proteinExistence type="inferred from homology"/>
<dbReference type="GO" id="GO:0006071">
    <property type="term" value="P:glycerol metabolic process"/>
    <property type="evidence" value="ECO:0007669"/>
    <property type="project" value="UniProtKB-KW"/>
</dbReference>
<dbReference type="InterPro" id="IPR031656">
    <property type="entry name" value="DAO_C"/>
</dbReference>
<dbReference type="Pfam" id="PF01266">
    <property type="entry name" value="DAO"/>
    <property type="match status" value="1"/>
</dbReference>
<keyword evidence="5" id="KW-0274">FAD</keyword>
<dbReference type="Gene3D" id="3.50.50.60">
    <property type="entry name" value="FAD/NAD(P)-binding domain"/>
    <property type="match status" value="1"/>
</dbReference>
<dbReference type="PANTHER" id="PTHR11985">
    <property type="entry name" value="GLYCEROL-3-PHOSPHATE DEHYDROGENASE"/>
    <property type="match status" value="1"/>
</dbReference>
<comment type="caution">
    <text evidence="9">The sequence shown here is derived from an EMBL/GenBank/DDBJ whole genome shotgun (WGS) entry which is preliminary data.</text>
</comment>
<sequence>MLNRSESWRQVCRADQVWDLVIVGGGITGAGVLLEAARRGLKVLLLEQQDYAWGTSSRSSKMVHGGLRYLAQGDFSLTRDSLQEREFLLEVMPGLVERMSYYYILGPKAPPRIAVKLLLRLYDWLAGITNHWYLSADQLALELPGLNRMAHNGAYHYTDAITDDSRLVLRVLEEAQRLGAVCVNYCKVDRLIMGDEGVQGVQATDSTRSHTVTIKSAAVVNATGAWADRLRNQVNPEQRIRPQRGSHILVSSKRLRVTGALTLMHPDDGRYHFIYPWGGKTVIGTTDLDHKDDLDIEAHITATEVDYLLRAANSAFPTAQLREADIISTWAGVRPIISTGKSKDPSKERRDHAVWQDKGLITVSGGKLTTFRLIAEDVLAVVARAVSAPLADRCTAEPLAPFAKSVTVTPMELLELGGELAQDYLSRYGDAALEMVRDAHLNDRTDELLPISDTPYSFADCRWTLRGEQVHHLDDLLLRRTTLGLLLPHGGEALFETLRDICGEELGWGDGVWQAELARYRDIIQRFYSTPQFTGAEKNPGIASNA</sequence>
<keyword evidence="6 9" id="KW-0560">Oxidoreductase</keyword>
<reference evidence="9 10" key="1">
    <citation type="submission" date="2020-08" db="EMBL/GenBank/DDBJ databases">
        <title>Genomic Encyclopedia of Type Strains, Phase III (KMG-III): the genomes of soil and plant-associated and newly described type strains.</title>
        <authorList>
            <person name="Whitman W."/>
        </authorList>
    </citation>
    <scope>NUCLEOTIDE SEQUENCE [LARGE SCALE GENOMIC DNA]</scope>
    <source>
        <strain evidence="9 10">CECT 8571</strain>
    </source>
</reference>
<comment type="similarity">
    <text evidence="2">Belongs to the FAD-dependent glycerol-3-phosphate dehydrogenase family.</text>
</comment>
<dbReference type="RefSeq" id="WP_221197212.1">
    <property type="nucleotide sequence ID" value="NZ_JACHXZ010000002.1"/>
</dbReference>
<evidence type="ECO:0000256" key="6">
    <source>
        <dbReference type="ARBA" id="ARBA00023002"/>
    </source>
</evidence>
<dbReference type="GO" id="GO:0004368">
    <property type="term" value="F:glycerol-3-phosphate dehydrogenase (quinone) activity"/>
    <property type="evidence" value="ECO:0007669"/>
    <property type="project" value="UniProtKB-EC"/>
</dbReference>
<evidence type="ECO:0000259" key="8">
    <source>
        <dbReference type="Pfam" id="PF16901"/>
    </source>
</evidence>
<gene>
    <name evidence="9" type="ORF">FHS30_001830</name>
</gene>
<dbReference type="EMBL" id="JACHXZ010000002">
    <property type="protein sequence ID" value="MBB3168646.1"/>
    <property type="molecule type" value="Genomic_DNA"/>
</dbReference>
<feature type="domain" description="Alpha-glycerophosphate oxidase C-terminal" evidence="8">
    <location>
        <begin position="415"/>
        <end position="510"/>
    </location>
</feature>
<dbReference type="Gene3D" id="1.10.8.870">
    <property type="entry name" value="Alpha-glycerophosphate oxidase, cap domain"/>
    <property type="match status" value="1"/>
</dbReference>
<dbReference type="Proteomes" id="UP000559987">
    <property type="component" value="Unassembled WGS sequence"/>
</dbReference>
<evidence type="ECO:0000259" key="7">
    <source>
        <dbReference type="Pfam" id="PF01266"/>
    </source>
</evidence>
<keyword evidence="10" id="KW-1185">Reference proteome</keyword>
<dbReference type="GO" id="GO:0046168">
    <property type="term" value="P:glycerol-3-phosphate catabolic process"/>
    <property type="evidence" value="ECO:0007669"/>
    <property type="project" value="TreeGrafter"/>
</dbReference>
<keyword evidence="3" id="KW-0285">Flavoprotein</keyword>
<dbReference type="AlphaFoldDB" id="A0A839URY2"/>
<accession>A0A839URY2</accession>
<evidence type="ECO:0000313" key="10">
    <source>
        <dbReference type="Proteomes" id="UP000559987"/>
    </source>
</evidence>
<dbReference type="PANTHER" id="PTHR11985:SF35">
    <property type="entry name" value="ANAEROBIC GLYCEROL-3-PHOSPHATE DEHYDROGENASE SUBUNIT A"/>
    <property type="match status" value="1"/>
</dbReference>
<evidence type="ECO:0000313" key="9">
    <source>
        <dbReference type="EMBL" id="MBB3168646.1"/>
    </source>
</evidence>
<dbReference type="EC" id="1.1.5.3" evidence="9"/>
<dbReference type="InterPro" id="IPR006076">
    <property type="entry name" value="FAD-dep_OxRdtase"/>
</dbReference>
<dbReference type="SUPFAM" id="SSF51905">
    <property type="entry name" value="FAD/NAD(P)-binding domain"/>
    <property type="match status" value="1"/>
</dbReference>
<dbReference type="Gene3D" id="3.30.9.10">
    <property type="entry name" value="D-Amino Acid Oxidase, subunit A, domain 2"/>
    <property type="match status" value="1"/>
</dbReference>
<evidence type="ECO:0000256" key="5">
    <source>
        <dbReference type="ARBA" id="ARBA00022827"/>
    </source>
</evidence>